<dbReference type="AlphaFoldDB" id="A0A8H7UV81"/>
<dbReference type="SUPFAM" id="SSF56219">
    <property type="entry name" value="DNase I-like"/>
    <property type="match status" value="1"/>
</dbReference>
<proteinExistence type="predicted"/>
<evidence type="ECO:0000313" key="2">
    <source>
        <dbReference type="EMBL" id="KAG2191994.1"/>
    </source>
</evidence>
<reference evidence="2" key="1">
    <citation type="submission" date="2020-12" db="EMBL/GenBank/DDBJ databases">
        <title>Metabolic potential, ecology and presence of endohyphal bacteria is reflected in genomic diversity of Mucoromycotina.</title>
        <authorList>
            <person name="Muszewska A."/>
            <person name="Okrasinska A."/>
            <person name="Steczkiewicz K."/>
            <person name="Drgas O."/>
            <person name="Orlowska M."/>
            <person name="Perlinska-Lenart U."/>
            <person name="Aleksandrzak-Piekarczyk T."/>
            <person name="Szatraj K."/>
            <person name="Zielenkiewicz U."/>
            <person name="Pilsyk S."/>
            <person name="Malc E."/>
            <person name="Mieczkowski P."/>
            <person name="Kruszewska J.S."/>
            <person name="Biernat P."/>
            <person name="Pawlowska J."/>
        </authorList>
    </citation>
    <scope>NUCLEOTIDE SEQUENCE</scope>
    <source>
        <strain evidence="2">WA0000017839</strain>
    </source>
</reference>
<dbReference type="Pfam" id="PF00078">
    <property type="entry name" value="RVT_1"/>
    <property type="match status" value="1"/>
</dbReference>
<dbReference type="Proteomes" id="UP000603453">
    <property type="component" value="Unassembled WGS sequence"/>
</dbReference>
<feature type="domain" description="Reverse transcriptase" evidence="1">
    <location>
        <begin position="537"/>
        <end position="812"/>
    </location>
</feature>
<keyword evidence="3" id="KW-1185">Reference proteome</keyword>
<gene>
    <name evidence="2" type="ORF">INT47_006631</name>
</gene>
<dbReference type="InterPro" id="IPR043502">
    <property type="entry name" value="DNA/RNA_pol_sf"/>
</dbReference>
<dbReference type="SUPFAM" id="SSF56672">
    <property type="entry name" value="DNA/RNA polymerases"/>
    <property type="match status" value="1"/>
</dbReference>
<dbReference type="OrthoDB" id="2207231at2759"/>
<dbReference type="InterPro" id="IPR036691">
    <property type="entry name" value="Endo/exonu/phosph_ase_sf"/>
</dbReference>
<dbReference type="InterPro" id="IPR005135">
    <property type="entry name" value="Endo/exonuclease/phosphatase"/>
</dbReference>
<dbReference type="PROSITE" id="PS50878">
    <property type="entry name" value="RT_POL"/>
    <property type="match status" value="1"/>
</dbReference>
<comment type="caution">
    <text evidence="2">The sequence shown here is derived from an EMBL/GenBank/DDBJ whole genome shotgun (WGS) entry which is preliminary data.</text>
</comment>
<dbReference type="EMBL" id="JAEPRD010000329">
    <property type="protein sequence ID" value="KAG2191994.1"/>
    <property type="molecule type" value="Genomic_DNA"/>
</dbReference>
<dbReference type="Gene3D" id="3.60.10.10">
    <property type="entry name" value="Endonuclease/exonuclease/phosphatase"/>
    <property type="match status" value="1"/>
</dbReference>
<dbReference type="PANTHER" id="PTHR19446">
    <property type="entry name" value="REVERSE TRANSCRIPTASES"/>
    <property type="match status" value="1"/>
</dbReference>
<dbReference type="GO" id="GO:0003824">
    <property type="term" value="F:catalytic activity"/>
    <property type="evidence" value="ECO:0007669"/>
    <property type="project" value="InterPro"/>
</dbReference>
<dbReference type="InterPro" id="IPR000477">
    <property type="entry name" value="RT_dom"/>
</dbReference>
<accession>A0A8H7UV81</accession>
<organism evidence="2 3">
    <name type="scientific">Mucor saturninus</name>
    <dbReference type="NCBI Taxonomy" id="64648"/>
    <lineage>
        <taxon>Eukaryota</taxon>
        <taxon>Fungi</taxon>
        <taxon>Fungi incertae sedis</taxon>
        <taxon>Mucoromycota</taxon>
        <taxon>Mucoromycotina</taxon>
        <taxon>Mucoromycetes</taxon>
        <taxon>Mucorales</taxon>
        <taxon>Mucorineae</taxon>
        <taxon>Mucoraceae</taxon>
        <taxon>Mucor</taxon>
    </lineage>
</organism>
<sequence>MLATSFSIHKIRHVLINNTTTPTHTNHPPQPNTTPITITIWNANGIPPQLLPSSINLLPSSDIIILTETWLQPSPPSRATYQLPAWTQHHLYGQPDSHNYYHQGISVLVRKTALYQPQILPFEHHTQHRLTFRLDNYLIHCFYLPPSLTDEEAINIITNTPSHPDTLHNIYCGDFNARTTAFGDTRTTTRGSHLLQWMNSHHITCLNQLHAYGIPTYVQHHQHHTATSIIDLFLTDNPTLNSQPIIHSSLSLHSPHKAVSIELSFTRNNNKPFHHQHPRKMSNLSRLQEPSLKELLNYSLQKLLTPLQDKLTWLLQSPEANNPDIDQLTNQFNQSLYRAFDITIGRRKPKQKTHNWFWTDHLQQLVDQRERAYKALQQQPGTRRVDLLKKYKHYKTKLARAIGRRKAETWREFLTTLTQQPHPLTIQQIKSMRNKRRITPTYTSPHGPQAATNEMAQQLATVFDGSIRNTNLPPLDLPHINMFDPIHHPSPFAPPVVLTALKKLPNRKAPGPDHIKAEMLKTTASTITPILVLLFTICWQWSTIPNIWRQAQVIPIYKKGNPQDPANYRPISLTSHLRKLMEHCLSPLIEPNSPPTDISQGGFRHQRSALDRVTCLQQITQHHKHHISEPVLICLDIKSAYDTVDRQIIWQTLQTTCTPPLLHLLRQLFDHVSISVIISGIASSPFHPTTGVLQGSVLSPALYSIYINQLPTTLRLADQALNQVLHHLPPPLIPNTTLNSLLYADDIILIGTRDSIPTLLQVAERISFDLGFRWNPTKCVALSPPSSPPRIFHLYNTPIPHQPSFRYLGVPISNLGTINITELIAHNKQASLAALYSLVPIGFNSHGLNPALLTRLYKQFIRPTMEYGLAISQTTKQHITQLQQIQHLALRKMLGGHPTSEVAVAQKLTGLPTMHTRKNILQAKYIIRPNLLPPDALLTLLLPRLNAPRTRWSKLKYCRIWVRFT</sequence>
<protein>
    <recommendedName>
        <fullName evidence="1">Reverse transcriptase domain-containing protein</fullName>
    </recommendedName>
</protein>
<evidence type="ECO:0000313" key="3">
    <source>
        <dbReference type="Proteomes" id="UP000603453"/>
    </source>
</evidence>
<dbReference type="CDD" id="cd01650">
    <property type="entry name" value="RT_nLTR_like"/>
    <property type="match status" value="1"/>
</dbReference>
<dbReference type="Pfam" id="PF14529">
    <property type="entry name" value="Exo_endo_phos_2"/>
    <property type="match status" value="1"/>
</dbReference>
<name>A0A8H7UV81_9FUNG</name>
<evidence type="ECO:0000259" key="1">
    <source>
        <dbReference type="PROSITE" id="PS50878"/>
    </source>
</evidence>